<dbReference type="GO" id="GO:0005509">
    <property type="term" value="F:calcium ion binding"/>
    <property type="evidence" value="ECO:0007669"/>
    <property type="project" value="InterPro"/>
</dbReference>
<dbReference type="Proteomes" id="UP000887566">
    <property type="component" value="Unplaced"/>
</dbReference>
<dbReference type="SUPFAM" id="SSF47473">
    <property type="entry name" value="EF-hand"/>
    <property type="match status" value="1"/>
</dbReference>
<protein>
    <submittedName>
        <fullName evidence="4">EF-hand domain-containing protein</fullName>
    </submittedName>
</protein>
<dbReference type="Gene3D" id="1.10.238.10">
    <property type="entry name" value="EF-hand"/>
    <property type="match status" value="1"/>
</dbReference>
<sequence length="152" mass="17328">MPVDSFLEKKWKHAFQVFFDTNKSESLEKQDFDMLAEKIKQQRGEDSKAYRTAKASVDRIWKAAAAAATETDIVLKFQVSIDEWIAMWSALVLQAKTADDWQNAYIDYMFTLLDASGDDKIDKNEYVQVMKLYGVGTNEAGSAFDKFAQVSQ</sequence>
<dbReference type="PROSITE" id="PS00018">
    <property type="entry name" value="EF_HAND_1"/>
    <property type="match status" value="1"/>
</dbReference>
<evidence type="ECO:0000313" key="3">
    <source>
        <dbReference type="Proteomes" id="UP000887566"/>
    </source>
</evidence>
<keyword evidence="3" id="KW-1185">Reference proteome</keyword>
<accession>A0A914UZ17</accession>
<evidence type="ECO:0000259" key="2">
    <source>
        <dbReference type="PROSITE" id="PS50222"/>
    </source>
</evidence>
<proteinExistence type="predicted"/>
<dbReference type="WBParaSite" id="PSAMB.scaffold135size73867.g2540.t1">
    <property type="protein sequence ID" value="PSAMB.scaffold135size73867.g2540.t1"/>
    <property type="gene ID" value="PSAMB.scaffold135size73867.g2540"/>
</dbReference>
<feature type="domain" description="EF-hand" evidence="2">
    <location>
        <begin position="101"/>
        <end position="136"/>
    </location>
</feature>
<keyword evidence="1" id="KW-0106">Calcium</keyword>
<organism evidence="3 4">
    <name type="scientific">Plectus sambesii</name>
    <dbReference type="NCBI Taxonomy" id="2011161"/>
    <lineage>
        <taxon>Eukaryota</taxon>
        <taxon>Metazoa</taxon>
        <taxon>Ecdysozoa</taxon>
        <taxon>Nematoda</taxon>
        <taxon>Chromadorea</taxon>
        <taxon>Plectida</taxon>
        <taxon>Plectina</taxon>
        <taxon>Plectoidea</taxon>
        <taxon>Plectidae</taxon>
        <taxon>Plectus</taxon>
    </lineage>
</organism>
<evidence type="ECO:0000313" key="4">
    <source>
        <dbReference type="WBParaSite" id="PSAMB.scaffold135size73867.g2540.t1"/>
    </source>
</evidence>
<dbReference type="InterPro" id="IPR018247">
    <property type="entry name" value="EF_Hand_1_Ca_BS"/>
</dbReference>
<dbReference type="InterPro" id="IPR002048">
    <property type="entry name" value="EF_hand_dom"/>
</dbReference>
<dbReference type="AlphaFoldDB" id="A0A914UZ17"/>
<name>A0A914UZ17_9BILA</name>
<evidence type="ECO:0000256" key="1">
    <source>
        <dbReference type="ARBA" id="ARBA00022837"/>
    </source>
</evidence>
<dbReference type="InterPro" id="IPR011992">
    <property type="entry name" value="EF-hand-dom_pair"/>
</dbReference>
<dbReference type="PROSITE" id="PS50222">
    <property type="entry name" value="EF_HAND_2"/>
    <property type="match status" value="1"/>
</dbReference>
<reference evidence="4" key="1">
    <citation type="submission" date="2022-11" db="UniProtKB">
        <authorList>
            <consortium name="WormBaseParasite"/>
        </authorList>
    </citation>
    <scope>IDENTIFICATION</scope>
</reference>